<dbReference type="RefSeq" id="XP_007373716.1">
    <property type="nucleotide sequence ID" value="XM_007373654.1"/>
</dbReference>
<evidence type="ECO:0000256" key="1">
    <source>
        <dbReference type="ARBA" id="ARBA00013258"/>
    </source>
</evidence>
<accession>G3AHG8</accession>
<dbReference type="OrthoDB" id="541883at2759"/>
<dbReference type="InterPro" id="IPR016035">
    <property type="entry name" value="Acyl_Trfase/lysoPLipase"/>
</dbReference>
<evidence type="ECO:0000313" key="7">
    <source>
        <dbReference type="Proteomes" id="UP000000709"/>
    </source>
</evidence>
<keyword evidence="3" id="KW-0012">Acyltransferase</keyword>
<evidence type="ECO:0000256" key="3">
    <source>
        <dbReference type="ARBA" id="ARBA00023315"/>
    </source>
</evidence>
<protein>
    <recommendedName>
        <fullName evidence="1">[acyl-carrier-protein] S-malonyltransferase</fullName>
        <ecNumber evidence="1">2.3.1.39</ecNumber>
    </recommendedName>
</protein>
<dbReference type="GO" id="GO:0006633">
    <property type="term" value="P:fatty acid biosynthetic process"/>
    <property type="evidence" value="ECO:0007669"/>
    <property type="project" value="TreeGrafter"/>
</dbReference>
<dbReference type="PANTHER" id="PTHR42681">
    <property type="entry name" value="MALONYL-COA-ACYL CARRIER PROTEIN TRANSACYLASE, MITOCHONDRIAL"/>
    <property type="match status" value="1"/>
</dbReference>
<dbReference type="InterPro" id="IPR016036">
    <property type="entry name" value="Malonyl_transacylase_ACP-bd"/>
</dbReference>
<dbReference type="EC" id="2.3.1.39" evidence="1"/>
<dbReference type="EMBL" id="GL996500">
    <property type="protein sequence ID" value="EGW34132.1"/>
    <property type="molecule type" value="Genomic_DNA"/>
</dbReference>
<feature type="domain" description="Malonyl-CoA:ACP transacylase (MAT)" evidence="5">
    <location>
        <begin position="14"/>
        <end position="311"/>
    </location>
</feature>
<comment type="catalytic activity">
    <reaction evidence="4">
        <text>holo-[ACP] + malonyl-CoA = malonyl-[ACP] + CoA</text>
        <dbReference type="Rhea" id="RHEA:41792"/>
        <dbReference type="Rhea" id="RHEA-COMP:9623"/>
        <dbReference type="Rhea" id="RHEA-COMP:9685"/>
        <dbReference type="ChEBI" id="CHEBI:57287"/>
        <dbReference type="ChEBI" id="CHEBI:57384"/>
        <dbReference type="ChEBI" id="CHEBI:64479"/>
        <dbReference type="ChEBI" id="CHEBI:78449"/>
        <dbReference type="EC" id="2.3.1.39"/>
    </reaction>
</comment>
<keyword evidence="7" id="KW-1185">Reference proteome</keyword>
<dbReference type="HOGENOM" id="CLU_030558_0_1_1"/>
<dbReference type="Pfam" id="PF00698">
    <property type="entry name" value="Acyl_transf_1"/>
    <property type="match status" value="1"/>
</dbReference>
<evidence type="ECO:0000256" key="2">
    <source>
        <dbReference type="ARBA" id="ARBA00022679"/>
    </source>
</evidence>
<name>G3AHG8_SPAPN</name>
<dbReference type="SMART" id="SM00827">
    <property type="entry name" value="PKS_AT"/>
    <property type="match status" value="1"/>
</dbReference>
<gene>
    <name evidence="6" type="ORF">SPAPADRAFT_59550</name>
</gene>
<dbReference type="eggNOG" id="KOG1202">
    <property type="taxonomic scope" value="Eukaryota"/>
</dbReference>
<sequence>MNHTIARTVKYALTCPGQGISANGLLQAYKPFQPEFQKYLEEIDATLNCNFSKHLFADEDTARAQQWFGKTSNAQPAILSATYILTQLLKSRGVDVVGSAQYLMGHSLGEYTALCLSGIVDFGTAVKIVRRRGELMEEIAENSGVKYGMSALLISPANYEQVSELARESGVLANINSPHQLVIAGEEKHIGEFIEKCGRKLVRRSVKLPVSIPFHTSILKPMSQELADMFGNINPQEKPIVSNFTGEVSTDAATTVDNTVKANYQPVQWLKSMSLLQKENVTHVVNLGPGTALHGINQKYDNIVSVSVDSFDNLDELNELV</sequence>
<dbReference type="InParanoid" id="G3AHG8"/>
<dbReference type="InterPro" id="IPR001227">
    <property type="entry name" value="Ac_transferase_dom_sf"/>
</dbReference>
<dbReference type="SUPFAM" id="SSF52151">
    <property type="entry name" value="FabD/lysophospholipase-like"/>
    <property type="match status" value="1"/>
</dbReference>
<dbReference type="PANTHER" id="PTHR42681:SF1">
    <property type="entry name" value="MALONYL-COA-ACYL CARRIER PROTEIN TRANSACYLASE, MITOCHONDRIAL"/>
    <property type="match status" value="1"/>
</dbReference>
<dbReference type="Gene3D" id="3.30.70.250">
    <property type="entry name" value="Malonyl-CoA ACP transacylase, ACP-binding"/>
    <property type="match status" value="1"/>
</dbReference>
<dbReference type="GO" id="GO:0005739">
    <property type="term" value="C:mitochondrion"/>
    <property type="evidence" value="ECO:0007669"/>
    <property type="project" value="TreeGrafter"/>
</dbReference>
<dbReference type="KEGG" id="spaa:SPAPADRAFT_59550"/>
<dbReference type="OMA" id="AFHTPFF"/>
<dbReference type="InterPro" id="IPR014043">
    <property type="entry name" value="Acyl_transferase_dom"/>
</dbReference>
<dbReference type="SUPFAM" id="SSF55048">
    <property type="entry name" value="Probable ACP-binding domain of malonyl-CoA ACP transacylase"/>
    <property type="match status" value="1"/>
</dbReference>
<dbReference type="GeneID" id="18872969"/>
<dbReference type="GO" id="GO:0004314">
    <property type="term" value="F:[acyl-carrier-protein] S-malonyltransferase activity"/>
    <property type="evidence" value="ECO:0007669"/>
    <property type="project" value="UniProtKB-EC"/>
</dbReference>
<evidence type="ECO:0000313" key="6">
    <source>
        <dbReference type="EMBL" id="EGW34132.1"/>
    </source>
</evidence>
<reference evidence="6 7" key="1">
    <citation type="journal article" date="2011" name="Proc. Natl. Acad. Sci. U.S.A.">
        <title>Comparative genomics of xylose-fermenting fungi for enhanced biofuel production.</title>
        <authorList>
            <person name="Wohlbach D.J."/>
            <person name="Kuo A."/>
            <person name="Sato T.K."/>
            <person name="Potts K.M."/>
            <person name="Salamov A.A."/>
            <person name="LaButti K.M."/>
            <person name="Sun H."/>
            <person name="Clum A."/>
            <person name="Pangilinan J.L."/>
            <person name="Lindquist E.A."/>
            <person name="Lucas S."/>
            <person name="Lapidus A."/>
            <person name="Jin M."/>
            <person name="Gunawan C."/>
            <person name="Balan V."/>
            <person name="Dale B.E."/>
            <person name="Jeffries T.W."/>
            <person name="Zinkel R."/>
            <person name="Barry K.W."/>
            <person name="Grigoriev I.V."/>
            <person name="Gasch A.P."/>
        </authorList>
    </citation>
    <scope>NUCLEOTIDE SEQUENCE [LARGE SCALE GENOMIC DNA]</scope>
    <source>
        <strain evidence="7">NRRL Y-27907 / 11-Y1</strain>
    </source>
</reference>
<evidence type="ECO:0000259" key="5">
    <source>
        <dbReference type="SMART" id="SM00827"/>
    </source>
</evidence>
<keyword evidence="2" id="KW-0808">Transferase</keyword>
<dbReference type="AlphaFoldDB" id="G3AHG8"/>
<dbReference type="FunCoup" id="G3AHG8">
    <property type="interactions" value="40"/>
</dbReference>
<organism evidence="7">
    <name type="scientific">Spathaspora passalidarum (strain NRRL Y-27907 / 11-Y1)</name>
    <dbReference type="NCBI Taxonomy" id="619300"/>
    <lineage>
        <taxon>Eukaryota</taxon>
        <taxon>Fungi</taxon>
        <taxon>Dikarya</taxon>
        <taxon>Ascomycota</taxon>
        <taxon>Saccharomycotina</taxon>
        <taxon>Pichiomycetes</taxon>
        <taxon>Debaryomycetaceae</taxon>
        <taxon>Spathaspora</taxon>
    </lineage>
</organism>
<dbReference type="Proteomes" id="UP000000709">
    <property type="component" value="Unassembled WGS sequence"/>
</dbReference>
<proteinExistence type="predicted"/>
<dbReference type="Gene3D" id="3.40.366.10">
    <property type="entry name" value="Malonyl-Coenzyme A Acyl Carrier Protein, domain 2"/>
    <property type="match status" value="1"/>
</dbReference>
<dbReference type="STRING" id="619300.G3AHG8"/>
<evidence type="ECO:0000256" key="4">
    <source>
        <dbReference type="ARBA" id="ARBA00048462"/>
    </source>
</evidence>
<dbReference type="InterPro" id="IPR050858">
    <property type="entry name" value="Mal-CoA-ACP_Trans/PKS_FabD"/>
</dbReference>